<dbReference type="InterPro" id="IPR051697">
    <property type="entry name" value="Patched_domain-protein"/>
</dbReference>
<protein>
    <submittedName>
        <fullName evidence="9">Patched domain-containing protein 3</fullName>
    </submittedName>
</protein>
<feature type="transmembrane region" description="Helical" evidence="7">
    <location>
        <begin position="823"/>
        <end position="850"/>
    </location>
</feature>
<name>A0A9Q1C1S4_HOLLE</name>
<keyword evidence="6" id="KW-0325">Glycoprotein</keyword>
<dbReference type="Gene3D" id="1.20.1640.10">
    <property type="entry name" value="Multidrug efflux transporter AcrB transmembrane domain"/>
    <property type="match status" value="2"/>
</dbReference>
<evidence type="ECO:0000256" key="4">
    <source>
        <dbReference type="ARBA" id="ARBA00022989"/>
    </source>
</evidence>
<evidence type="ECO:0000256" key="1">
    <source>
        <dbReference type="ARBA" id="ARBA00004141"/>
    </source>
</evidence>
<feature type="transmembrane region" description="Helical" evidence="7">
    <location>
        <begin position="20"/>
        <end position="46"/>
    </location>
</feature>
<dbReference type="Proteomes" id="UP001152320">
    <property type="component" value="Chromosome 9"/>
</dbReference>
<dbReference type="InterPro" id="IPR001036">
    <property type="entry name" value="Acrflvin-R"/>
</dbReference>
<dbReference type="PANTHER" id="PTHR10796">
    <property type="entry name" value="PATCHED-RELATED"/>
    <property type="match status" value="1"/>
</dbReference>
<dbReference type="InterPro" id="IPR003392">
    <property type="entry name" value="PTHD_SSD"/>
</dbReference>
<dbReference type="EMBL" id="JAIZAY010000009">
    <property type="protein sequence ID" value="KAJ8036579.1"/>
    <property type="molecule type" value="Genomic_DNA"/>
</dbReference>
<evidence type="ECO:0000313" key="9">
    <source>
        <dbReference type="EMBL" id="KAJ8036579.1"/>
    </source>
</evidence>
<keyword evidence="4 7" id="KW-1133">Transmembrane helix</keyword>
<dbReference type="PRINTS" id="PR00702">
    <property type="entry name" value="ACRIFLAVINRP"/>
</dbReference>
<keyword evidence="3 7" id="KW-0812">Transmembrane</keyword>
<feature type="transmembrane region" description="Helical" evidence="7">
    <location>
        <begin position="693"/>
        <end position="711"/>
    </location>
</feature>
<proteinExistence type="inferred from homology"/>
<evidence type="ECO:0000256" key="7">
    <source>
        <dbReference type="SAM" id="Phobius"/>
    </source>
</evidence>
<feature type="transmembrane region" description="Helical" evidence="7">
    <location>
        <begin position="392"/>
        <end position="421"/>
    </location>
</feature>
<feature type="transmembrane region" description="Helical" evidence="7">
    <location>
        <begin position="789"/>
        <end position="811"/>
    </location>
</feature>
<comment type="similarity">
    <text evidence="2">Belongs to the patched family.</text>
</comment>
<feature type="transmembrane region" description="Helical" evidence="7">
    <location>
        <begin position="262"/>
        <end position="282"/>
    </location>
</feature>
<feature type="domain" description="SSD" evidence="8">
    <location>
        <begin position="671"/>
        <end position="845"/>
    </location>
</feature>
<dbReference type="AlphaFoldDB" id="A0A9Q1C1S4"/>
<comment type="subcellular location">
    <subcellularLocation>
        <location evidence="1">Membrane</location>
        <topology evidence="1">Multi-pass membrane protein</topology>
    </subcellularLocation>
</comment>
<dbReference type="PANTHER" id="PTHR10796:SF92">
    <property type="entry name" value="PATCHED-RELATED, ISOFORM A"/>
    <property type="match status" value="1"/>
</dbReference>
<evidence type="ECO:0000256" key="3">
    <source>
        <dbReference type="ARBA" id="ARBA00022692"/>
    </source>
</evidence>
<feature type="transmembrane region" description="Helical" evidence="7">
    <location>
        <begin position="717"/>
        <end position="738"/>
    </location>
</feature>
<feature type="transmembrane region" description="Helical" evidence="7">
    <location>
        <begin position="327"/>
        <end position="346"/>
    </location>
</feature>
<keyword evidence="10" id="KW-1185">Reference proteome</keyword>
<feature type="domain" description="SSD" evidence="8">
    <location>
        <begin position="262"/>
        <end position="420"/>
    </location>
</feature>
<dbReference type="GO" id="GO:0022857">
    <property type="term" value="F:transmembrane transporter activity"/>
    <property type="evidence" value="ECO:0007669"/>
    <property type="project" value="InterPro"/>
</dbReference>
<dbReference type="OrthoDB" id="10027883at2759"/>
<dbReference type="GO" id="GO:0016020">
    <property type="term" value="C:membrane"/>
    <property type="evidence" value="ECO:0007669"/>
    <property type="project" value="UniProtKB-SubCell"/>
</dbReference>
<feature type="transmembrane region" description="Helical" evidence="7">
    <location>
        <begin position="479"/>
        <end position="503"/>
    </location>
</feature>
<organism evidence="9 10">
    <name type="scientific">Holothuria leucospilota</name>
    <name type="common">Black long sea cucumber</name>
    <name type="synonym">Mertensiothuria leucospilota</name>
    <dbReference type="NCBI Taxonomy" id="206669"/>
    <lineage>
        <taxon>Eukaryota</taxon>
        <taxon>Metazoa</taxon>
        <taxon>Echinodermata</taxon>
        <taxon>Eleutherozoa</taxon>
        <taxon>Echinozoa</taxon>
        <taxon>Holothuroidea</taxon>
        <taxon>Aspidochirotacea</taxon>
        <taxon>Aspidochirotida</taxon>
        <taxon>Holothuriidae</taxon>
        <taxon>Holothuria</taxon>
    </lineage>
</organism>
<comment type="caution">
    <text evidence="9">The sequence shown here is derived from an EMBL/GenBank/DDBJ whole genome shotgun (WGS) entry which is preliminary data.</text>
</comment>
<evidence type="ECO:0000259" key="8">
    <source>
        <dbReference type="PROSITE" id="PS50156"/>
    </source>
</evidence>
<dbReference type="InterPro" id="IPR000731">
    <property type="entry name" value="SSD"/>
</dbReference>
<keyword evidence="5 7" id="KW-0472">Membrane</keyword>
<evidence type="ECO:0000256" key="2">
    <source>
        <dbReference type="ARBA" id="ARBA00005585"/>
    </source>
</evidence>
<feature type="transmembrane region" description="Helical" evidence="7">
    <location>
        <begin position="294"/>
        <end position="315"/>
    </location>
</feature>
<reference evidence="9" key="1">
    <citation type="submission" date="2021-10" db="EMBL/GenBank/DDBJ databases">
        <title>Tropical sea cucumber genome reveals ecological adaptation and Cuvierian tubules defense mechanism.</title>
        <authorList>
            <person name="Chen T."/>
        </authorList>
    </citation>
    <scope>NUCLEOTIDE SEQUENCE</scope>
    <source>
        <strain evidence="9">Nanhai2018</strain>
        <tissue evidence="9">Muscle</tissue>
    </source>
</reference>
<feature type="transmembrane region" description="Helical" evidence="7">
    <location>
        <begin position="750"/>
        <end position="769"/>
    </location>
</feature>
<evidence type="ECO:0000256" key="6">
    <source>
        <dbReference type="ARBA" id="ARBA00023180"/>
    </source>
</evidence>
<accession>A0A9Q1C1S4</accession>
<evidence type="ECO:0000256" key="5">
    <source>
        <dbReference type="ARBA" id="ARBA00023136"/>
    </source>
</evidence>
<dbReference type="SUPFAM" id="SSF82866">
    <property type="entry name" value="Multidrug efflux transporter AcrB transmembrane domain"/>
    <property type="match status" value="2"/>
</dbReference>
<sequence>MKCNCVELSLRFIFRSYSKLLCAVPLPVIFLSLFAALGLGSGVYFLTFETGAEYLFSPITSRAKDDRITVTELFPVNDSYSLPNRRILFDHRRVSIIFTCKDGGNILRREYLDDILQIDEEIRTATVYSEENDSPFNYSDVCSQWKGECFPNQAIEYFRNLDGGAESVLTIPYPEIVLSGIEYNTEGYFGGEQVENGQLFSAVAFTTTYFLRHAPKEDNILSENWETSVLNFLTDSGSDLIESWGFHSGSLDEAQINLTRKAIPYVGGSYAVLVCFAIISCIMVRDSRQSKPWLGLMGVVAASMAMVSSVGLLSYCGVPFNQVTLSMPFIILGIGLDDMFIMNSAWRMTDINLSVKKRMAATYEDAAVSITITSLTDIIAFCVGAICPTPAVRIFCLYTGVAVFFAYIYQITFFGGCMVLFGHMESSNCSGLSCIVNDEAKPEHEGSRPNGHAPSTTSGRTKVKQHVVMVFFRDYYAKLISHPICMVTVVFIYIVYLGVAVYFCTNIKLGLEQKNIAEDGTVAHEFLTLYSEYFKENTRGVSIIMTEPYDYWELAKQNDLERVIDQIHENYYVRSRNYTEFWLDDFKQYLMAMYNTTDVYQDTFVFLLQEHFLKLPCCERYALDINFDGNQVSSSRLILATENAKSTTDDEELLLSLRKNVDDATEILGVPVIAYSSAFVFIEQYVIIVSTTIQTLSIAVASMLVVSLLMLPNIAVAVMVTMSVASILVGVVGYMVFWEVALESISMINLVLCIGFSVDFSAHVAYAYVMSRSSEEDLSVEEKLSRAFFMLGYPILQSGWSTIIGVFMLFFSTSYIFRTFAKIMTLVMVLGMLHGLVFLPVAMAISSYIFQACCSCCGGDVDQRSGNKENGRVKTVSETIAADNLGVELD</sequence>
<gene>
    <name evidence="9" type="ORF">HOLleu_20597</name>
</gene>
<dbReference type="PROSITE" id="PS50156">
    <property type="entry name" value="SSD"/>
    <property type="match status" value="2"/>
</dbReference>
<dbReference type="Pfam" id="PF02460">
    <property type="entry name" value="Patched"/>
    <property type="match status" value="1"/>
</dbReference>
<evidence type="ECO:0000313" key="10">
    <source>
        <dbReference type="Proteomes" id="UP001152320"/>
    </source>
</evidence>
<feature type="transmembrane region" description="Helical" evidence="7">
    <location>
        <begin position="366"/>
        <end position="386"/>
    </location>
</feature>